<feature type="non-terminal residue" evidence="2">
    <location>
        <position position="451"/>
    </location>
</feature>
<dbReference type="Proteomes" id="UP000824099">
    <property type="component" value="Unassembled WGS sequence"/>
</dbReference>
<name>A0A9D1MP10_9FIRM</name>
<sequence>MLKKCIFLLLLMITNLTEASPRLLFIPLDNRPVSLENAVATMQATGWDIVVPPADYIASYDRDGKPEELFTWLEENARGSAAIVASSDSLVYGGLVASRTHSLEEEVLLERTQRLIEFKKVHNNIPFYIFTTVMRSPKASSAPVEPAYYAQYGPAIFELGALRDKAEMTKLTRKDKLALKKLATELPKEVLKDLYERREKNLAVTEKLLYATENGDFDYLLLGRDDTAPFSDAHREARQLSIINDSLVKRTVRFFAGADQLGLVLLNRAVNKMYGIVPIVYTFYNEGKGAATIPAYEDDEAGRNVRSQIIAAGAWPATTPRRADLIMAVNTPYDGVTLSADHVVNSSDRLESSNYLLQQIKMYTETEKQVAVADIAYGNGADNALVAALFKEQQVEKLVSYGGWNTAANTIGFALVQGLQAVNMDKQAQEDLRTIRLLDDWAYQSNVRNVV</sequence>
<organism evidence="2 3">
    <name type="scientific">Candidatus Avacidaminococcus intestinavium</name>
    <dbReference type="NCBI Taxonomy" id="2840684"/>
    <lineage>
        <taxon>Bacteria</taxon>
        <taxon>Bacillati</taxon>
        <taxon>Bacillota</taxon>
        <taxon>Negativicutes</taxon>
        <taxon>Acidaminococcales</taxon>
        <taxon>Acidaminococcaceae</taxon>
        <taxon>Acidaminococcaceae incertae sedis</taxon>
        <taxon>Candidatus Avacidaminococcus</taxon>
    </lineage>
</organism>
<dbReference type="AlphaFoldDB" id="A0A9D1MP10"/>
<dbReference type="Pfam" id="PF13552">
    <property type="entry name" value="DUF4127"/>
    <property type="match status" value="1"/>
</dbReference>
<accession>A0A9D1MP10</accession>
<feature type="chain" id="PRO_5038998758" evidence="1">
    <location>
        <begin position="20"/>
        <end position="451"/>
    </location>
</feature>
<evidence type="ECO:0000256" key="1">
    <source>
        <dbReference type="SAM" id="SignalP"/>
    </source>
</evidence>
<evidence type="ECO:0000313" key="3">
    <source>
        <dbReference type="Proteomes" id="UP000824099"/>
    </source>
</evidence>
<keyword evidence="1" id="KW-0732">Signal</keyword>
<proteinExistence type="predicted"/>
<gene>
    <name evidence="2" type="ORF">IAB06_00965</name>
</gene>
<evidence type="ECO:0000313" key="2">
    <source>
        <dbReference type="EMBL" id="HIU63597.1"/>
    </source>
</evidence>
<comment type="caution">
    <text evidence="2">The sequence shown here is derived from an EMBL/GenBank/DDBJ whole genome shotgun (WGS) entry which is preliminary data.</text>
</comment>
<reference evidence="2" key="1">
    <citation type="submission" date="2020-10" db="EMBL/GenBank/DDBJ databases">
        <authorList>
            <person name="Gilroy R."/>
        </authorList>
    </citation>
    <scope>NUCLEOTIDE SEQUENCE</scope>
    <source>
        <strain evidence="2">CHK160-1198</strain>
    </source>
</reference>
<reference evidence="2" key="2">
    <citation type="journal article" date="2021" name="PeerJ">
        <title>Extensive microbial diversity within the chicken gut microbiome revealed by metagenomics and culture.</title>
        <authorList>
            <person name="Gilroy R."/>
            <person name="Ravi A."/>
            <person name="Getino M."/>
            <person name="Pursley I."/>
            <person name="Horton D.L."/>
            <person name="Alikhan N.F."/>
            <person name="Baker D."/>
            <person name="Gharbi K."/>
            <person name="Hall N."/>
            <person name="Watson M."/>
            <person name="Adriaenssens E.M."/>
            <person name="Foster-Nyarko E."/>
            <person name="Jarju S."/>
            <person name="Secka A."/>
            <person name="Antonio M."/>
            <person name="Oren A."/>
            <person name="Chaudhuri R.R."/>
            <person name="La Ragione R."/>
            <person name="Hildebrand F."/>
            <person name="Pallen M.J."/>
        </authorList>
    </citation>
    <scope>NUCLEOTIDE SEQUENCE</scope>
    <source>
        <strain evidence="2">CHK160-1198</strain>
    </source>
</reference>
<protein>
    <submittedName>
        <fullName evidence="2">DUF4127 family protein</fullName>
    </submittedName>
</protein>
<feature type="signal peptide" evidence="1">
    <location>
        <begin position="1"/>
        <end position="19"/>
    </location>
</feature>
<dbReference type="InterPro" id="IPR025394">
    <property type="entry name" value="DUF4127"/>
</dbReference>
<dbReference type="EMBL" id="DVNI01000015">
    <property type="protein sequence ID" value="HIU63597.1"/>
    <property type="molecule type" value="Genomic_DNA"/>
</dbReference>